<dbReference type="Pfam" id="PF02458">
    <property type="entry name" value="Transferase"/>
    <property type="match status" value="1"/>
</dbReference>
<dbReference type="AlphaFoldDB" id="A0A9W8RQS9"/>
<accession>A0A9W8RQS9</accession>
<dbReference type="PANTHER" id="PTHR31896:SF69">
    <property type="entry name" value="FAMILY REGULATORY PROTEIN, PUTATIVE (AFU_ORTHOLOGUE AFUA_3G14730)-RELATED"/>
    <property type="match status" value="1"/>
</dbReference>
<dbReference type="Gene3D" id="3.30.559.10">
    <property type="entry name" value="Chloramphenicol acetyltransferase-like domain"/>
    <property type="match status" value="2"/>
</dbReference>
<comment type="caution">
    <text evidence="5">The sequence shown here is derived from an EMBL/GenBank/DDBJ whole genome shotgun (WGS) entry which is preliminary data.</text>
</comment>
<evidence type="ECO:0000256" key="3">
    <source>
        <dbReference type="ARBA" id="ARBA00022679"/>
    </source>
</evidence>
<dbReference type="OrthoDB" id="21502at2759"/>
<evidence type="ECO:0000313" key="6">
    <source>
        <dbReference type="Proteomes" id="UP001152049"/>
    </source>
</evidence>
<proteinExistence type="inferred from homology"/>
<organism evidence="5 6">
    <name type="scientific">Fusarium torreyae</name>
    <dbReference type="NCBI Taxonomy" id="1237075"/>
    <lineage>
        <taxon>Eukaryota</taxon>
        <taxon>Fungi</taxon>
        <taxon>Dikarya</taxon>
        <taxon>Ascomycota</taxon>
        <taxon>Pezizomycotina</taxon>
        <taxon>Sordariomycetes</taxon>
        <taxon>Hypocreomycetidae</taxon>
        <taxon>Hypocreales</taxon>
        <taxon>Nectriaceae</taxon>
        <taxon>Fusarium</taxon>
    </lineage>
</organism>
<comment type="pathway">
    <text evidence="1">Secondary metabolite biosynthesis.</text>
</comment>
<evidence type="ECO:0000256" key="4">
    <source>
        <dbReference type="ARBA" id="ARBA00023315"/>
    </source>
</evidence>
<evidence type="ECO:0000313" key="5">
    <source>
        <dbReference type="EMBL" id="KAJ4252778.1"/>
    </source>
</evidence>
<keyword evidence="4" id="KW-0012">Acyltransferase</keyword>
<gene>
    <name evidence="5" type="ORF">NW762_010684</name>
</gene>
<keyword evidence="3" id="KW-0808">Transferase</keyword>
<protein>
    <submittedName>
        <fullName evidence="5">Uncharacterized protein</fullName>
    </submittedName>
</protein>
<dbReference type="EMBL" id="JAOQAZ010000025">
    <property type="protein sequence ID" value="KAJ4252778.1"/>
    <property type="molecule type" value="Genomic_DNA"/>
</dbReference>
<sequence length="466" mass="52453">MEVIPVPWIDQPTPVPNLRTRTFFIADHLVDGDALKNGLDQLIRNHWRKLGSRLVSSRENRQLEYHLPHQFEDDYTLFKWSTSTKDQSIRDNDVLSKIVSPGDGLAFLPSMDDVDKLLRPSDWPFERKDEPSNSPLLYVHLTFFNDAAVVALSCPHTLADQSGVANIVKAWLAVVEGKPPPKMVGYTDDVLGHERFSKASAEMGDRKGRMRIRGKKDQALVVARIALDILTEKEESHAVFLPVELVHRLREKARNAFTNNDKLAKDISNGDVITAIFTKFARMHATSNYNISLSQTINLRGRIPELEAEKGDGYIHNALHYATTNFAVSPSTPLHEIALQNRKSVTKALEPTDIEAGVSTLRELAKYGQVMLICEPHHKLYAASNWCGAWQGIDFSKAAPKSYTAKNEKKELLVIGQSKVARSPGRYRVSIMCRTKEGFWCDFAAPLKALVLVREHLAKDPWLESL</sequence>
<evidence type="ECO:0000256" key="1">
    <source>
        <dbReference type="ARBA" id="ARBA00005179"/>
    </source>
</evidence>
<dbReference type="InterPro" id="IPR051283">
    <property type="entry name" value="Sec_Metabolite_Acyltrans"/>
</dbReference>
<keyword evidence="6" id="KW-1185">Reference proteome</keyword>
<name>A0A9W8RQS9_9HYPO</name>
<dbReference type="PANTHER" id="PTHR31896">
    <property type="entry name" value="FAMILY REGULATORY PROTEIN, PUTATIVE (AFU_ORTHOLOGUE AFUA_3G14730)-RELATED"/>
    <property type="match status" value="1"/>
</dbReference>
<comment type="similarity">
    <text evidence="2">Belongs to the plant acyltransferase family.</text>
</comment>
<evidence type="ECO:0000256" key="2">
    <source>
        <dbReference type="ARBA" id="ARBA00009861"/>
    </source>
</evidence>
<dbReference type="Proteomes" id="UP001152049">
    <property type="component" value="Unassembled WGS sequence"/>
</dbReference>
<reference evidence="5" key="1">
    <citation type="submission" date="2022-09" db="EMBL/GenBank/DDBJ databases">
        <title>Fusarium specimens isolated from Avocado Roots.</title>
        <authorList>
            <person name="Stajich J."/>
            <person name="Roper C."/>
            <person name="Heimlech-Rivalta G."/>
        </authorList>
    </citation>
    <scope>NUCLEOTIDE SEQUENCE</scope>
    <source>
        <strain evidence="5">CF00136</strain>
    </source>
</reference>
<dbReference type="InterPro" id="IPR023213">
    <property type="entry name" value="CAT-like_dom_sf"/>
</dbReference>
<dbReference type="GO" id="GO:0016746">
    <property type="term" value="F:acyltransferase activity"/>
    <property type="evidence" value="ECO:0007669"/>
    <property type="project" value="UniProtKB-KW"/>
</dbReference>